<accession>A0A6A4HRU2</accession>
<proteinExistence type="predicted"/>
<feature type="non-terminal residue" evidence="1">
    <location>
        <position position="1"/>
    </location>
</feature>
<name>A0A6A4HRU2_9AGAR</name>
<reference evidence="1" key="1">
    <citation type="journal article" date="2019" name="Environ. Microbiol.">
        <title>Fungal ecological strategies reflected in gene transcription - a case study of two litter decomposers.</title>
        <authorList>
            <person name="Barbi F."/>
            <person name="Kohler A."/>
            <person name="Barry K."/>
            <person name="Baskaran P."/>
            <person name="Daum C."/>
            <person name="Fauchery L."/>
            <person name="Ihrmark K."/>
            <person name="Kuo A."/>
            <person name="LaButti K."/>
            <person name="Lipzen A."/>
            <person name="Morin E."/>
            <person name="Grigoriev I.V."/>
            <person name="Henrissat B."/>
            <person name="Lindahl B."/>
            <person name="Martin F."/>
        </authorList>
    </citation>
    <scope>NUCLEOTIDE SEQUENCE</scope>
    <source>
        <strain evidence="1">JB14</strain>
    </source>
</reference>
<sequence>SIKDDNDAFVILMDKIREMTQNSGPPGSTPVDLFPWLAHFPSWFPGTYYA</sequence>
<evidence type="ECO:0000313" key="1">
    <source>
        <dbReference type="EMBL" id="KAE9399445.1"/>
    </source>
</evidence>
<evidence type="ECO:0000313" key="2">
    <source>
        <dbReference type="Proteomes" id="UP000799118"/>
    </source>
</evidence>
<dbReference type="Proteomes" id="UP000799118">
    <property type="component" value="Unassembled WGS sequence"/>
</dbReference>
<dbReference type="OrthoDB" id="2789670at2759"/>
<dbReference type="EMBL" id="ML769469">
    <property type="protein sequence ID" value="KAE9399445.1"/>
    <property type="molecule type" value="Genomic_DNA"/>
</dbReference>
<feature type="non-terminal residue" evidence="1">
    <location>
        <position position="50"/>
    </location>
</feature>
<keyword evidence="2" id="KW-1185">Reference proteome</keyword>
<gene>
    <name evidence="1" type="ORF">BT96DRAFT_788743</name>
</gene>
<organism evidence="1 2">
    <name type="scientific">Gymnopus androsaceus JB14</name>
    <dbReference type="NCBI Taxonomy" id="1447944"/>
    <lineage>
        <taxon>Eukaryota</taxon>
        <taxon>Fungi</taxon>
        <taxon>Dikarya</taxon>
        <taxon>Basidiomycota</taxon>
        <taxon>Agaricomycotina</taxon>
        <taxon>Agaricomycetes</taxon>
        <taxon>Agaricomycetidae</taxon>
        <taxon>Agaricales</taxon>
        <taxon>Marasmiineae</taxon>
        <taxon>Omphalotaceae</taxon>
        <taxon>Gymnopus</taxon>
    </lineage>
</organism>
<protein>
    <submittedName>
        <fullName evidence="1">Uncharacterized protein</fullName>
    </submittedName>
</protein>
<dbReference type="AlphaFoldDB" id="A0A6A4HRU2"/>